<evidence type="ECO:0000256" key="4">
    <source>
        <dbReference type="ARBA" id="ARBA00023015"/>
    </source>
</evidence>
<evidence type="ECO:0000256" key="1">
    <source>
        <dbReference type="ARBA" id="ARBA00004123"/>
    </source>
</evidence>
<reference evidence="10" key="1">
    <citation type="submission" date="2021-03" db="EMBL/GenBank/DDBJ databases">
        <authorList>
            <person name="Palmer J.M."/>
        </authorList>
    </citation>
    <scope>NUCLEOTIDE SEQUENCE</scope>
    <source>
        <strain evidence="10">ARV_011</strain>
    </source>
</reference>
<keyword evidence="4 9" id="KW-0805">Transcription regulation</keyword>
<comment type="subcellular location">
    <subcellularLocation>
        <location evidence="1 9">Nucleus</location>
    </subcellularLocation>
</comment>
<dbReference type="Pfam" id="PF08689">
    <property type="entry name" value="Med5"/>
    <property type="match status" value="1"/>
</dbReference>
<evidence type="ECO:0000256" key="8">
    <source>
        <dbReference type="ARBA" id="ARBA00031256"/>
    </source>
</evidence>
<keyword evidence="5 9" id="KW-0010">Activator</keyword>
<comment type="function">
    <text evidence="9">Component of the Mediator complex, a coactivator involved in the regulated transcription of nearly all RNA polymerase II-dependent genes. Mediator functions as a bridge to convey information from gene-specific regulatory proteins to the basal RNA polymerase II transcription machinery. Mediator is recruited to promoters by direct interactions with regulatory proteins and serves as a scaffold for the assembly of a functional preinitiation complex with RNA polymerase II and the general transcription factors.</text>
</comment>
<evidence type="ECO:0000256" key="7">
    <source>
        <dbReference type="ARBA" id="ARBA00023242"/>
    </source>
</evidence>
<dbReference type="PANTHER" id="PTHR35784">
    <property type="entry name" value="MEDIATOR OF RNA POLYMERASE II TRANSCRIPTION SUBUNIT 5"/>
    <property type="match status" value="1"/>
</dbReference>
<evidence type="ECO:0000256" key="9">
    <source>
        <dbReference type="RuleBase" id="RU364142"/>
    </source>
</evidence>
<evidence type="ECO:0000313" key="10">
    <source>
        <dbReference type="EMBL" id="KAG7194750.1"/>
    </source>
</evidence>
<evidence type="ECO:0000256" key="5">
    <source>
        <dbReference type="ARBA" id="ARBA00023159"/>
    </source>
</evidence>
<evidence type="ECO:0000256" key="3">
    <source>
        <dbReference type="ARBA" id="ARBA00020628"/>
    </source>
</evidence>
<dbReference type="GO" id="GO:0016592">
    <property type="term" value="C:mediator complex"/>
    <property type="evidence" value="ECO:0007669"/>
    <property type="project" value="InterPro"/>
</dbReference>
<keyword evidence="11" id="KW-1185">Reference proteome</keyword>
<organism evidence="10 11">
    <name type="scientific">Scheffersomyces spartinae</name>
    <dbReference type="NCBI Taxonomy" id="45513"/>
    <lineage>
        <taxon>Eukaryota</taxon>
        <taxon>Fungi</taxon>
        <taxon>Dikarya</taxon>
        <taxon>Ascomycota</taxon>
        <taxon>Saccharomycotina</taxon>
        <taxon>Pichiomycetes</taxon>
        <taxon>Debaryomycetaceae</taxon>
        <taxon>Scheffersomyces</taxon>
    </lineage>
</organism>
<accession>A0A9P7VBI3</accession>
<evidence type="ECO:0000256" key="2">
    <source>
        <dbReference type="ARBA" id="ARBA00008782"/>
    </source>
</evidence>
<gene>
    <name evidence="9" type="primary">MED5</name>
    <name evidence="10" type="ORF">KQ657_004430</name>
</gene>
<evidence type="ECO:0000313" key="11">
    <source>
        <dbReference type="Proteomes" id="UP000790833"/>
    </source>
</evidence>
<dbReference type="Proteomes" id="UP000790833">
    <property type="component" value="Unassembled WGS sequence"/>
</dbReference>
<dbReference type="GO" id="GO:0003712">
    <property type="term" value="F:transcription coregulator activity"/>
    <property type="evidence" value="ECO:0007669"/>
    <property type="project" value="InterPro"/>
</dbReference>
<dbReference type="GO" id="GO:0006357">
    <property type="term" value="P:regulation of transcription by RNA polymerase II"/>
    <property type="evidence" value="ECO:0007669"/>
    <property type="project" value="InterPro"/>
</dbReference>
<keyword evidence="6 9" id="KW-0804">Transcription</keyword>
<name>A0A9P7VBI3_9ASCO</name>
<comment type="caution">
    <text evidence="10">The sequence shown here is derived from an EMBL/GenBank/DDBJ whole genome shotgun (WGS) entry which is preliminary data.</text>
</comment>
<sequence>MATSLNKLLTTCATRQVLAPNFISLFQQLNESQKIDDNEYITCMLEVSPLSTATKASIYRKIDLVLALAMSDNESMTRFWRLLTKTAVPSQVEYLVHLNRMLISKSLTLSLNESLLLKLTSWHLAAYTKYVTTTIKNLGRLPLPVESRILSELVFIWSTIFKHYKLPSADSQKARECVEELASDLHKLGFIKEYRYICTLVKHQQLQQLKQLTEIDHHHNNINSITTSNNISVTSSFFVDEGDLTLKHKATTKSLSLANINPRKLTQINKLKKYFWLSQQFKNFNFDKNDLMSNYTTLFINENAKKPYAITVEFISTLFNGYGHINDYPFVKFNWKNYIVSQLPLSLSLLKFTDETVEESIVHAFKAIEERIAVSEEIIHIRQLLVKSCIFHNLLSIPSFHKIFPTETRVNQQYLVGELNVFNNSNLNVERGIDTKLLKVNPEFTSLDESGLIEFFVTLQKNIECLHAKQMETTRVILKHLEELIKRKENDKLARLLLVILNNLTLLHIISYNSKNGPYTILNLLVNYLDSKDFNTDDDAENFQDSYSYFGIFLLSAILIIETYQINFQNISYFNSYTLDYVLNFYYKLCDGLTNNEPSNVSEEDSTIINNYDSLLTEWVNALFDDSNDGLSDDLIKSVNIKQVNKLIPIIFQQAILATRSNIISFQHLSNGIDYLSQNFLMPCTLSVIKWVIGKITLEVTNNPLSKFDENIYVKVLYQLIKLNTTNDEEKLNSDTDIMFCMVINLVGHQIIKLLESFDLFNTSLMGIEIVEKIRLRIEPIGNQLYCRTQPSKFKQVTLDFVLSSFTSQSTQLPQLAQSPPESNADNLDKRMIAVNFVNDNMVINTLLDEVVLFQKKSSEESKIFINLILYILFLQASVSADNKKYWIERLLQFNGSSNTPVASNDDAMEIDEDINSNMFSISLEDHYSSIFNTPGGNGGEVDDNDDDDDDLFNDNAALNGNNEFALESLQLNRLNCLLASIITYINKHKYDIFNGKTVNILSDKLGDDMNNL</sequence>
<dbReference type="AlphaFoldDB" id="A0A9P7VBI3"/>
<comment type="similarity">
    <text evidence="2 9">Belongs to the Mediator complex subunit 5 family.</text>
</comment>
<evidence type="ECO:0000256" key="6">
    <source>
        <dbReference type="ARBA" id="ARBA00023163"/>
    </source>
</evidence>
<dbReference type="EMBL" id="JAHMUF010000006">
    <property type="protein sequence ID" value="KAG7194750.1"/>
    <property type="molecule type" value="Genomic_DNA"/>
</dbReference>
<dbReference type="PANTHER" id="PTHR35784:SF1">
    <property type="entry name" value="MEDIATOR OF RNA POLYMERASE II TRANSCRIPTION SUBUNIT 5"/>
    <property type="match status" value="1"/>
</dbReference>
<proteinExistence type="inferred from homology"/>
<protein>
    <recommendedName>
        <fullName evidence="3 9">Mediator of RNA polymerase II transcription subunit 5</fullName>
    </recommendedName>
    <alternativeName>
        <fullName evidence="8 9">Mediator complex subunit 5</fullName>
    </alternativeName>
</protein>
<keyword evidence="7 9" id="KW-0539">Nucleus</keyword>
<dbReference type="OrthoDB" id="5322661at2759"/>
<dbReference type="InterPro" id="IPR014801">
    <property type="entry name" value="Mediator_Med5_fun"/>
</dbReference>
<comment type="subunit">
    <text evidence="9">Component of the Mediator complex.</text>
</comment>